<dbReference type="GO" id="GO:0005524">
    <property type="term" value="F:ATP binding"/>
    <property type="evidence" value="ECO:0007669"/>
    <property type="project" value="UniProtKB-KW"/>
</dbReference>
<comment type="similarity">
    <text evidence="2">Belongs to the cation transport ATPase (P-type) (TC 3.A.3) family. Type IB subfamily.</text>
</comment>
<keyword evidence="4" id="KW-0547">Nucleotide-binding</keyword>
<keyword evidence="6" id="KW-0460">Magnesium</keyword>
<keyword evidence="8" id="KW-0472">Membrane</keyword>
<evidence type="ECO:0000256" key="5">
    <source>
        <dbReference type="ARBA" id="ARBA00022840"/>
    </source>
</evidence>
<accession>A0AAN7QDR7</accession>
<dbReference type="GO" id="GO:0016020">
    <property type="term" value="C:membrane"/>
    <property type="evidence" value="ECO:0007669"/>
    <property type="project" value="UniProtKB-SubCell"/>
</dbReference>
<organism evidence="10 11">
    <name type="scientific">Trapa natans</name>
    <name type="common">Water chestnut</name>
    <dbReference type="NCBI Taxonomy" id="22666"/>
    <lineage>
        <taxon>Eukaryota</taxon>
        <taxon>Viridiplantae</taxon>
        <taxon>Streptophyta</taxon>
        <taxon>Embryophyta</taxon>
        <taxon>Tracheophyta</taxon>
        <taxon>Spermatophyta</taxon>
        <taxon>Magnoliopsida</taxon>
        <taxon>eudicotyledons</taxon>
        <taxon>Gunneridae</taxon>
        <taxon>Pentapetalae</taxon>
        <taxon>rosids</taxon>
        <taxon>malvids</taxon>
        <taxon>Myrtales</taxon>
        <taxon>Lythraceae</taxon>
        <taxon>Trapa</taxon>
    </lineage>
</organism>
<gene>
    <name evidence="10" type="ORF">SAY86_025716</name>
</gene>
<evidence type="ECO:0000313" key="10">
    <source>
        <dbReference type="EMBL" id="KAK4764626.1"/>
    </source>
</evidence>
<feature type="domain" description="P-type ATPase A" evidence="9">
    <location>
        <begin position="104"/>
        <end position="192"/>
    </location>
</feature>
<keyword evidence="8" id="KW-1133">Transmembrane helix</keyword>
<evidence type="ECO:0000313" key="11">
    <source>
        <dbReference type="Proteomes" id="UP001346149"/>
    </source>
</evidence>
<evidence type="ECO:0000256" key="1">
    <source>
        <dbReference type="ARBA" id="ARBA00004141"/>
    </source>
</evidence>
<evidence type="ECO:0000256" key="8">
    <source>
        <dbReference type="SAM" id="Phobius"/>
    </source>
</evidence>
<keyword evidence="11" id="KW-1185">Reference proteome</keyword>
<protein>
    <recommendedName>
        <fullName evidence="9">P-type ATPase A domain-containing protein</fullName>
    </recommendedName>
</protein>
<comment type="subcellular location">
    <subcellularLocation>
        <location evidence="1">Membrane</location>
        <topology evidence="1">Multi-pass membrane protein</topology>
    </subcellularLocation>
</comment>
<dbReference type="PANTHER" id="PTHR43079">
    <property type="entry name" value="PROBABLE CADMIUM/ZINC-TRANSPORTING ATPASE HMA1"/>
    <property type="match status" value="1"/>
</dbReference>
<keyword evidence="8" id="KW-0812">Transmembrane</keyword>
<keyword evidence="5" id="KW-0067">ATP-binding</keyword>
<evidence type="ECO:0000256" key="7">
    <source>
        <dbReference type="ARBA" id="ARBA00022967"/>
    </source>
</evidence>
<evidence type="ECO:0000256" key="2">
    <source>
        <dbReference type="ARBA" id="ARBA00006024"/>
    </source>
</evidence>
<evidence type="ECO:0000259" key="9">
    <source>
        <dbReference type="Pfam" id="PF00122"/>
    </source>
</evidence>
<dbReference type="Proteomes" id="UP001346149">
    <property type="component" value="Unassembled WGS sequence"/>
</dbReference>
<reference evidence="10 11" key="1">
    <citation type="journal article" date="2023" name="Hortic Res">
        <title>Pangenome of water caltrop reveals structural variations and asymmetric subgenome divergence after allopolyploidization.</title>
        <authorList>
            <person name="Zhang X."/>
            <person name="Chen Y."/>
            <person name="Wang L."/>
            <person name="Yuan Y."/>
            <person name="Fang M."/>
            <person name="Shi L."/>
            <person name="Lu R."/>
            <person name="Comes H.P."/>
            <person name="Ma Y."/>
            <person name="Chen Y."/>
            <person name="Huang G."/>
            <person name="Zhou Y."/>
            <person name="Zheng Z."/>
            <person name="Qiu Y."/>
        </authorList>
    </citation>
    <scope>NUCLEOTIDE SEQUENCE [LARGE SCALE GENOMIC DNA]</scope>
    <source>
        <strain evidence="10">F231</strain>
    </source>
</reference>
<comment type="caution">
    <text evidence="10">The sequence shown here is derived from an EMBL/GenBank/DDBJ whole genome shotgun (WGS) entry which is preliminary data.</text>
</comment>
<name>A0AAN7QDR7_TRANT</name>
<dbReference type="EMBL" id="JAXQNO010000023">
    <property type="protein sequence ID" value="KAK4764626.1"/>
    <property type="molecule type" value="Genomic_DNA"/>
</dbReference>
<dbReference type="Gene3D" id="2.70.150.10">
    <property type="entry name" value="Calcium-transporting ATPase, cytoplasmic transduction domain A"/>
    <property type="match status" value="1"/>
</dbReference>
<dbReference type="InterPro" id="IPR059000">
    <property type="entry name" value="ATPase_P-type_domA"/>
</dbReference>
<keyword evidence="7" id="KW-1278">Translocase</keyword>
<dbReference type="AlphaFoldDB" id="A0AAN7QDR7"/>
<dbReference type="PANTHER" id="PTHR43079:SF1">
    <property type="entry name" value="CADMIUM_ZINC-TRANSPORTING ATPASE HMA1, CHLOROPLASTIC-RELATED"/>
    <property type="match status" value="1"/>
</dbReference>
<evidence type="ECO:0000256" key="4">
    <source>
        <dbReference type="ARBA" id="ARBA00022741"/>
    </source>
</evidence>
<dbReference type="InterPro" id="IPR051949">
    <property type="entry name" value="Cation_Transport_ATPase"/>
</dbReference>
<sequence>MNLSVDNQIKCNVSASLDALTVTTAGKVNIHVLMALAAFASAFMGNPLEGGLLLVMFNMALLADEYFTSRSMIDVRELKENYPEFVLLLDVDDNALPNFVDLAYRSVPVHYVGVDSYLLVGVGDAGNHEYCKVLQGRATVTIEHLNREVKPLETKIGDRIPGGARNLDGRIVVKATKTWKESTLSRIVQLTEEAQLNKPKLQRWLDEFGDRYSMVVVVISIAVAVVEPLLFKWPFISTSDNIDSP</sequence>
<evidence type="ECO:0000256" key="6">
    <source>
        <dbReference type="ARBA" id="ARBA00022842"/>
    </source>
</evidence>
<dbReference type="InterPro" id="IPR023298">
    <property type="entry name" value="ATPase_P-typ_TM_dom_sf"/>
</dbReference>
<dbReference type="SUPFAM" id="SSF81665">
    <property type="entry name" value="Calcium ATPase, transmembrane domain M"/>
    <property type="match status" value="1"/>
</dbReference>
<dbReference type="Pfam" id="PF00122">
    <property type="entry name" value="E1-E2_ATPase"/>
    <property type="match status" value="1"/>
</dbReference>
<feature type="transmembrane region" description="Helical" evidence="8">
    <location>
        <begin position="212"/>
        <end position="231"/>
    </location>
</feature>
<keyword evidence="3" id="KW-0479">Metal-binding</keyword>
<proteinExistence type="inferred from homology"/>
<evidence type="ECO:0000256" key="3">
    <source>
        <dbReference type="ARBA" id="ARBA00022723"/>
    </source>
</evidence>
<dbReference type="GO" id="GO:0046872">
    <property type="term" value="F:metal ion binding"/>
    <property type="evidence" value="ECO:0007669"/>
    <property type="project" value="UniProtKB-KW"/>
</dbReference>